<evidence type="ECO:0000259" key="2">
    <source>
        <dbReference type="Pfam" id="PF02272"/>
    </source>
</evidence>
<dbReference type="Pfam" id="PF02272">
    <property type="entry name" value="DHHA1"/>
    <property type="match status" value="1"/>
</dbReference>
<gene>
    <name evidence="3" type="ORF">ENP55_06635</name>
</gene>
<reference evidence="3" key="1">
    <citation type="journal article" date="2020" name="mSystems">
        <title>Genome- and Community-Level Interaction Insights into Carbon Utilization and Element Cycling Functions of Hydrothermarchaeota in Hydrothermal Sediment.</title>
        <authorList>
            <person name="Zhou Z."/>
            <person name="Liu Y."/>
            <person name="Xu W."/>
            <person name="Pan J."/>
            <person name="Luo Z.H."/>
            <person name="Li M."/>
        </authorList>
    </citation>
    <scope>NUCLEOTIDE SEQUENCE [LARGE SCALE GENOMIC DNA]</scope>
    <source>
        <strain evidence="3">SpSt-23</strain>
    </source>
</reference>
<dbReference type="InterPro" id="IPR038763">
    <property type="entry name" value="DHH_sf"/>
</dbReference>
<dbReference type="AlphaFoldDB" id="A0A7C2BM12"/>
<accession>A0A7C2BM12</accession>
<dbReference type="InterPro" id="IPR001667">
    <property type="entry name" value="DDH_dom"/>
</dbReference>
<protein>
    <submittedName>
        <fullName evidence="3">DHH family phosphoesterase</fullName>
    </submittedName>
</protein>
<dbReference type="PANTHER" id="PTHR42146">
    <property type="entry name" value="3',5'-CYCLIC-NUCLEOTIDE PHOSPHODIESTERASE"/>
    <property type="match status" value="1"/>
</dbReference>
<dbReference type="Pfam" id="PF01368">
    <property type="entry name" value="DHH"/>
    <property type="match status" value="1"/>
</dbReference>
<dbReference type="InterPro" id="IPR003156">
    <property type="entry name" value="DHHA1_dom"/>
</dbReference>
<sequence length="329" mass="36084">MVRGLSGWVVLAHGDGDGVVSGSLACAYIKTKGSACNVFFTHPVGIVEDLKSFTKQGDNIIILDIAVDELHKDELVKVLKARAEDGKVVYIDHHPLPEAFNALGEGIEFIHDSCCSASELSYRYFSGKGLDPEYGRVALYGAISDYLDETPWVRSELLKWDRRGIYLEAGIITQGLEGSRRDHEFKRKVVAHLSGNRLPSTLPDLVSRALHQAVVDEELRLWVKANVNVYGNISYVIDPDGSLGRAANYAMVYGGTLVGLAAESRGDMYVLSLRSRGGVDLNQVLRELSRRLNIHGGGHPYAAGARVKKEVFKQFLDELSNSVQPGNSK</sequence>
<name>A0A7C2BM12_9CREN</name>
<dbReference type="EMBL" id="DSJT01000035">
    <property type="protein sequence ID" value="HEF87928.1"/>
    <property type="molecule type" value="Genomic_DNA"/>
</dbReference>
<dbReference type="Gene3D" id="3.10.310.30">
    <property type="match status" value="1"/>
</dbReference>
<evidence type="ECO:0000313" key="3">
    <source>
        <dbReference type="EMBL" id="HEF87928.1"/>
    </source>
</evidence>
<feature type="domain" description="DDH" evidence="1">
    <location>
        <begin position="9"/>
        <end position="126"/>
    </location>
</feature>
<dbReference type="SUPFAM" id="SSF64182">
    <property type="entry name" value="DHH phosphoesterases"/>
    <property type="match status" value="1"/>
</dbReference>
<dbReference type="GO" id="GO:0003676">
    <property type="term" value="F:nucleic acid binding"/>
    <property type="evidence" value="ECO:0007669"/>
    <property type="project" value="InterPro"/>
</dbReference>
<organism evidence="3">
    <name type="scientific">Thermosphaera aggregans</name>
    <dbReference type="NCBI Taxonomy" id="54254"/>
    <lineage>
        <taxon>Archaea</taxon>
        <taxon>Thermoproteota</taxon>
        <taxon>Thermoprotei</taxon>
        <taxon>Desulfurococcales</taxon>
        <taxon>Desulfurococcaceae</taxon>
        <taxon>Thermosphaera</taxon>
    </lineage>
</organism>
<proteinExistence type="predicted"/>
<evidence type="ECO:0000259" key="1">
    <source>
        <dbReference type="Pfam" id="PF01368"/>
    </source>
</evidence>
<dbReference type="InterPro" id="IPR052968">
    <property type="entry name" value="Nucleotide_metab_enz"/>
</dbReference>
<dbReference type="PANTHER" id="PTHR42146:SF1">
    <property type="entry name" value="OLIGORIBONUCLEASE NRNB"/>
    <property type="match status" value="1"/>
</dbReference>
<feature type="domain" description="DHHA1" evidence="2">
    <location>
        <begin position="241"/>
        <end position="321"/>
    </location>
</feature>
<dbReference type="Gene3D" id="3.90.1640.10">
    <property type="entry name" value="inorganic pyrophosphatase (n-terminal core)"/>
    <property type="match status" value="1"/>
</dbReference>
<comment type="caution">
    <text evidence="3">The sequence shown here is derived from an EMBL/GenBank/DDBJ whole genome shotgun (WGS) entry which is preliminary data.</text>
</comment>